<dbReference type="InterPro" id="IPR012334">
    <property type="entry name" value="Pectin_lyas_fold"/>
</dbReference>
<dbReference type="STRING" id="105696.A0A1Y2M7G8"/>
<dbReference type="Gene3D" id="2.160.20.10">
    <property type="entry name" value="Single-stranded right-handed beta-helix, Pectin lyase-like"/>
    <property type="match status" value="1"/>
</dbReference>
<evidence type="ECO:0000313" key="7">
    <source>
        <dbReference type="EMBL" id="OSS51437.1"/>
    </source>
</evidence>
<dbReference type="GO" id="GO:0005576">
    <property type="term" value="C:extracellular region"/>
    <property type="evidence" value="ECO:0007669"/>
    <property type="project" value="UniProtKB-SubCell"/>
</dbReference>
<dbReference type="InterPro" id="IPR045032">
    <property type="entry name" value="PEL"/>
</dbReference>
<gene>
    <name evidence="7" type="ORF">B5807_03608</name>
</gene>
<keyword evidence="3 4" id="KW-0456">Lyase</keyword>
<keyword evidence="8" id="KW-1185">Reference proteome</keyword>
<organism evidence="7 8">
    <name type="scientific">Epicoccum nigrum</name>
    <name type="common">Soil fungus</name>
    <name type="synonym">Epicoccum purpurascens</name>
    <dbReference type="NCBI Taxonomy" id="105696"/>
    <lineage>
        <taxon>Eukaryota</taxon>
        <taxon>Fungi</taxon>
        <taxon>Dikarya</taxon>
        <taxon>Ascomycota</taxon>
        <taxon>Pezizomycotina</taxon>
        <taxon>Dothideomycetes</taxon>
        <taxon>Pleosporomycetidae</taxon>
        <taxon>Pleosporales</taxon>
        <taxon>Pleosporineae</taxon>
        <taxon>Didymellaceae</taxon>
        <taxon>Epicoccum</taxon>
    </lineage>
</organism>
<dbReference type="GO" id="GO:0030570">
    <property type="term" value="F:pectate lyase activity"/>
    <property type="evidence" value="ECO:0007669"/>
    <property type="project" value="InterPro"/>
</dbReference>
<name>A0A1Y2M7G8_EPING</name>
<dbReference type="InterPro" id="IPR011050">
    <property type="entry name" value="Pectin_lyase_fold/virulence"/>
</dbReference>
<evidence type="ECO:0000256" key="2">
    <source>
        <dbReference type="ARBA" id="ARBA00022729"/>
    </source>
</evidence>
<dbReference type="Proteomes" id="UP000193240">
    <property type="component" value="Unassembled WGS sequence"/>
</dbReference>
<comment type="similarity">
    <text evidence="1 4">Belongs to the polysaccharide lyase 1 family.</text>
</comment>
<feature type="signal peptide" evidence="5">
    <location>
        <begin position="1"/>
        <end position="22"/>
    </location>
</feature>
<evidence type="ECO:0000256" key="5">
    <source>
        <dbReference type="SAM" id="SignalP"/>
    </source>
</evidence>
<proteinExistence type="inferred from homology"/>
<dbReference type="InterPro" id="IPR002022">
    <property type="entry name" value="Pec_lyase"/>
</dbReference>
<dbReference type="InParanoid" id="A0A1Y2M7G8"/>
<protein>
    <recommendedName>
        <fullName evidence="6">Pectate lyase domain-containing protein</fullName>
    </recommendedName>
</protein>
<comment type="subcellular location">
    <subcellularLocation>
        <location evidence="4">Secreted</location>
    </subcellularLocation>
</comment>
<keyword evidence="2 5" id="KW-0732">Signal</keyword>
<evidence type="ECO:0000256" key="1">
    <source>
        <dbReference type="ARBA" id="ARBA00010980"/>
    </source>
</evidence>
<keyword evidence="4" id="KW-0119">Carbohydrate metabolism</keyword>
<evidence type="ECO:0000259" key="6">
    <source>
        <dbReference type="SMART" id="SM00656"/>
    </source>
</evidence>
<reference evidence="7 8" key="1">
    <citation type="journal article" date="2017" name="Genome Announc.">
        <title>Genome sequence of the saprophytic ascomycete Epicoccum nigrum ICMP 19927 strain isolated from New Zealand.</title>
        <authorList>
            <person name="Fokin M."/>
            <person name="Fleetwood D."/>
            <person name="Weir B.S."/>
            <person name="Villas-Boas S.G."/>
        </authorList>
    </citation>
    <scope>NUCLEOTIDE SEQUENCE [LARGE SCALE GENOMIC DNA]</scope>
    <source>
        <strain evidence="7 8">ICMP 19927</strain>
    </source>
</reference>
<dbReference type="SMART" id="SM00656">
    <property type="entry name" value="Amb_all"/>
    <property type="match status" value="1"/>
</dbReference>
<dbReference type="Pfam" id="PF00544">
    <property type="entry name" value="Pectate_lyase_4"/>
    <property type="match status" value="1"/>
</dbReference>
<feature type="chain" id="PRO_5012260208" description="Pectate lyase domain-containing protein" evidence="5">
    <location>
        <begin position="23"/>
        <end position="335"/>
    </location>
</feature>
<dbReference type="OMA" id="ATWGVEG"/>
<dbReference type="PANTHER" id="PTHR31683:SF18">
    <property type="entry name" value="PECTATE LYASE 21-RELATED"/>
    <property type="match status" value="1"/>
</dbReference>
<dbReference type="EMBL" id="KZ107840">
    <property type="protein sequence ID" value="OSS51437.1"/>
    <property type="molecule type" value="Genomic_DNA"/>
</dbReference>
<sequence>MKFSIISVLSLALVVTAAPSKADYSLTGFAKDNPIGPTTGGAGKNSQTVTVTSVDALVSAVAGTEPKIIYAKGNFNLTKRLRPGSNKSIIGVGKGAEITSFGISIVNATNVILRNFAIRKIVDNDGITIQNSTRIWIDHNEFSSELSTEIGPDYYDGQCDIVRASDWITVSWNFFHDHWKSSLVGNSDAFRDIDQGHLHVTYHHNYWRNSGTRGPAGRFGHQHIYNNLYQNFLYQAIHSRSDNQVLVEGNVFTGKTREALSTYGLVIPEDSPNSGPEGDFEIDGFANLGAKNDFGRATVNITQVGNFTRAPYRYKLTPLKDVTKIVKSGAGIGKI</sequence>
<dbReference type="GO" id="GO:0000272">
    <property type="term" value="P:polysaccharide catabolic process"/>
    <property type="evidence" value="ECO:0007669"/>
    <property type="project" value="UniProtKB-KW"/>
</dbReference>
<accession>A0A1Y2M7G8</accession>
<evidence type="ECO:0000313" key="8">
    <source>
        <dbReference type="Proteomes" id="UP000193240"/>
    </source>
</evidence>
<evidence type="ECO:0000256" key="4">
    <source>
        <dbReference type="RuleBase" id="RU361173"/>
    </source>
</evidence>
<keyword evidence="4" id="KW-0624">Polysaccharide degradation</keyword>
<dbReference type="SUPFAM" id="SSF51126">
    <property type="entry name" value="Pectin lyase-like"/>
    <property type="match status" value="1"/>
</dbReference>
<keyword evidence="4" id="KW-0964">Secreted</keyword>
<dbReference type="PANTHER" id="PTHR31683">
    <property type="entry name" value="PECTATE LYASE 18-RELATED"/>
    <property type="match status" value="1"/>
</dbReference>
<dbReference type="AlphaFoldDB" id="A0A1Y2M7G8"/>
<feature type="domain" description="Pectate lyase" evidence="6">
    <location>
        <begin position="44"/>
        <end position="258"/>
    </location>
</feature>
<evidence type="ECO:0000256" key="3">
    <source>
        <dbReference type="ARBA" id="ARBA00023239"/>
    </source>
</evidence>